<keyword evidence="2" id="KW-0812">Transmembrane</keyword>
<comment type="caution">
    <text evidence="3">The sequence shown here is derived from an EMBL/GenBank/DDBJ whole genome shotgun (WGS) entry which is preliminary data.</text>
</comment>
<feature type="region of interest" description="Disordered" evidence="1">
    <location>
        <begin position="50"/>
        <end position="69"/>
    </location>
</feature>
<proteinExistence type="predicted"/>
<dbReference type="RefSeq" id="WP_114341779.1">
    <property type="nucleotide sequence ID" value="NZ_QFWQ01000004.1"/>
</dbReference>
<feature type="transmembrane region" description="Helical" evidence="2">
    <location>
        <begin position="93"/>
        <end position="111"/>
    </location>
</feature>
<evidence type="ECO:0000313" key="3">
    <source>
        <dbReference type="EMBL" id="RCS30577.1"/>
    </source>
</evidence>
<keyword evidence="4" id="KW-1185">Reference proteome</keyword>
<protein>
    <submittedName>
        <fullName evidence="3">Uncharacterized protein</fullName>
    </submittedName>
</protein>
<dbReference type="AlphaFoldDB" id="A0A368KFF8"/>
<evidence type="ECO:0000256" key="1">
    <source>
        <dbReference type="SAM" id="MobiDB-lite"/>
    </source>
</evidence>
<keyword evidence="2" id="KW-0472">Membrane</keyword>
<organism evidence="3 4">
    <name type="scientific">Rhodanobacter denitrificans</name>
    <dbReference type="NCBI Taxonomy" id="666685"/>
    <lineage>
        <taxon>Bacteria</taxon>
        <taxon>Pseudomonadati</taxon>
        <taxon>Pseudomonadota</taxon>
        <taxon>Gammaproteobacteria</taxon>
        <taxon>Lysobacterales</taxon>
        <taxon>Rhodanobacteraceae</taxon>
        <taxon>Rhodanobacter</taxon>
    </lineage>
</organism>
<keyword evidence="2" id="KW-1133">Transmembrane helix</keyword>
<feature type="transmembrane region" description="Helical" evidence="2">
    <location>
        <begin position="123"/>
        <end position="141"/>
    </location>
</feature>
<evidence type="ECO:0000256" key="2">
    <source>
        <dbReference type="SAM" id="Phobius"/>
    </source>
</evidence>
<gene>
    <name evidence="3" type="ORF">DEO45_07100</name>
</gene>
<dbReference type="Proteomes" id="UP000252387">
    <property type="component" value="Unassembled WGS sequence"/>
</dbReference>
<sequence>MNRLLRFGLPLLWLLAYLAGIRGPITTALLLAAITVWLWPLLRKTMASGSTPAPHNPNASPLASSFDTTPSPDTGWTRFTVYPARGKGPLTTLPGFIGAAGASVGAVWLVGQHFPYNASDAQEALLLLVAIAVFIAVNWALHRPYLSGYRATTVIHDPNRWPPTLVRSPLIQESRKPEHVKHP</sequence>
<accession>A0A368KFF8</accession>
<feature type="transmembrane region" description="Helical" evidence="2">
    <location>
        <begin position="12"/>
        <end position="39"/>
    </location>
</feature>
<reference evidence="3 4" key="1">
    <citation type="submission" date="2018-05" db="EMBL/GenBank/DDBJ databases">
        <title>Draft genome sequence of Rhodanobacter denitrificans Yn1 isolated from gold copper mine.</title>
        <authorList>
            <person name="Yang N."/>
            <person name="Mazhar H.S."/>
            <person name="Rensing C."/>
        </authorList>
    </citation>
    <scope>NUCLEOTIDE SEQUENCE [LARGE SCALE GENOMIC DNA]</scope>
    <source>
        <strain evidence="3 4">Yn1</strain>
    </source>
</reference>
<name>A0A368KFF8_9GAMM</name>
<dbReference type="EMBL" id="QFWQ01000004">
    <property type="protein sequence ID" value="RCS30577.1"/>
    <property type="molecule type" value="Genomic_DNA"/>
</dbReference>
<evidence type="ECO:0000313" key="4">
    <source>
        <dbReference type="Proteomes" id="UP000252387"/>
    </source>
</evidence>